<protein>
    <recommendedName>
        <fullName evidence="4">HECT-type E3 ubiquitin transferase</fullName>
        <ecNumber evidence="4">2.3.2.26</ecNumber>
    </recommendedName>
</protein>
<feature type="repeat" description="RCC1" evidence="12">
    <location>
        <begin position="4309"/>
        <end position="4360"/>
    </location>
</feature>
<dbReference type="PROSITE" id="PS50082">
    <property type="entry name" value="WD_REPEATS_2"/>
    <property type="match status" value="2"/>
</dbReference>
<evidence type="ECO:0000313" key="16">
    <source>
        <dbReference type="EMBL" id="CAG7693963.1"/>
    </source>
</evidence>
<evidence type="ECO:0000256" key="13">
    <source>
        <dbReference type="SAM" id="MobiDB-lite"/>
    </source>
</evidence>
<comment type="pathway">
    <text evidence="3">Protein modification; protein ubiquitination.</text>
</comment>
<reference evidence="16" key="1">
    <citation type="submission" date="2021-06" db="EMBL/GenBank/DDBJ databases">
        <authorList>
            <person name="Hodson N. C."/>
            <person name="Mongue J. A."/>
            <person name="Jaron S. K."/>
        </authorList>
    </citation>
    <scope>NUCLEOTIDE SEQUENCE</scope>
</reference>
<dbReference type="InterPro" id="IPR000569">
    <property type="entry name" value="HECT_dom"/>
</dbReference>
<evidence type="ECO:0000313" key="17">
    <source>
        <dbReference type="Proteomes" id="UP000708208"/>
    </source>
</evidence>
<feature type="domain" description="HECT" evidence="15">
    <location>
        <begin position="4658"/>
        <end position="5003"/>
    </location>
</feature>
<keyword evidence="7" id="KW-0808">Transferase</keyword>
<feature type="repeat" description="RCC1" evidence="12">
    <location>
        <begin position="609"/>
        <end position="660"/>
    </location>
</feature>
<feature type="repeat" description="WD" evidence="11">
    <location>
        <begin position="3786"/>
        <end position="3817"/>
    </location>
</feature>
<dbReference type="Pfam" id="PF25390">
    <property type="entry name" value="WD40_RLD"/>
    <property type="match status" value="2"/>
</dbReference>
<evidence type="ECO:0000256" key="1">
    <source>
        <dbReference type="ARBA" id="ARBA00000885"/>
    </source>
</evidence>
<evidence type="ECO:0000256" key="7">
    <source>
        <dbReference type="ARBA" id="ARBA00022679"/>
    </source>
</evidence>
<dbReference type="FunFam" id="2.60.120.920:FF:000015">
    <property type="entry name" value="LOW QUALITY PROTEIN: probable E3 ubiquitin-protein ligase HERC1"/>
    <property type="match status" value="1"/>
</dbReference>
<dbReference type="PANTHER" id="PTHR22872">
    <property type="entry name" value="BTK-BINDING PROTEIN-RELATED"/>
    <property type="match status" value="1"/>
</dbReference>
<feature type="repeat" description="RCC1" evidence="12">
    <location>
        <begin position="505"/>
        <end position="557"/>
    </location>
</feature>
<evidence type="ECO:0000256" key="9">
    <source>
        <dbReference type="ARBA" id="ARBA00022786"/>
    </source>
</evidence>
<dbReference type="InterPro" id="IPR001680">
    <property type="entry name" value="WD40_rpt"/>
</dbReference>
<dbReference type="Pfam" id="PF00622">
    <property type="entry name" value="SPRY"/>
    <property type="match status" value="1"/>
</dbReference>
<proteinExistence type="predicted"/>
<sequence length="5021" mass="554874">RSVSKEKNMNSEGNNFVKSQNIGGPTYRVKWSDHYNSAWIFEGCEAITVREGTLAMFEHLVASKEILMTSGKPVLNQTVSVPDFENEHPTSQDQKRYIICQLLAQLELASAVCLESPFFAILRKRILIIHRILYALYFKFHDKDRISEPLNQVSMAMAMEQKEVSPRVVDASQIATNALLEMGVKTGLSLLFNILRLNWSQNAANASLCNDILRTASDVLWALPPLSLSNEQKIPAIGLQSLKEISSFLQQIVHSGSGASVESRVLGAEIMLGLAIQRGSLQHILQWIYMVLSSCGEHKNELYFTKSIFESALSTIRHCAHRDSTESNSEVFSAENDRISLYSAAIILMEELVAMSIKSGLKDDVDNNIDEGVGVSPSASSATHPVQDYSSRPVRHQKLSEVFVWGSNSSYQLGESGPDRVLTPRRAANFCDVENIEAGQYCTFAVNSTGLLSACGKGCYGRLGLGDSSNQPIPKQLPISPDVRFKCVSSSKGSDGHTLALTTTGQIYSWGDGDYGKLGHAGVATEKYPRLITGVLVGKVVKCISAGFRHSAAVTETGELYTWGEGESGRLGHGDTNDRQVPTLVKDVCNVGLVVCGGSHTLAASVCGKIIWSFGAGEYGKLGHGSVMREIRPKVIEALQGYTVVKLAAAAYASFCVTDAGELFGWGTGVCLGRTSNETKILVPERVVDLINEKVIDICCGESHVLILTDKHEVFAWGNNSMGQCGVGSSVSPLLKARKVVCLDGTRIAQISAGTSHSIAWTASRNSRIGRYNYNTPFWMDVKEESISILKNFLQVYGLKFDNVHPPFSTEQEHQNFVVLCLKLLNGHCSLLVTKNNFLCASIDRQICELRKLFFNMLDMNLPACVQQAVGETLLTGAPILLPPLKEKLNLLLDMLKNVSELSKGQTLLCGVIFTSLEDHQQIAYILGMARPPNPADLFLLGDLHSTKKLITLLLQILAYELEKRLDLLEENRDGNEAEAPLSSFNQRLHDLLTSLQNHIFAHCFCVGEARNEFDLFIWDLQCDHFNQLFTFATKSFQRIGEMLLKHPEYHVKLASIMYVTLAGSMLSRVIHTIVLMAGNPFNSLIGPLLKLLVSMENIVRKLPSAEVQKYNDEWSPDAQTPTASETEVNYKVGKLWTWFLDMERTCSHLVGRLVGGMIRGVSQTCQEQLCKNWLTSHLFSHGLESSVTSVEEAVEKLSNIFILRQENWVEFLKETVNKEFGCEKSNLFSMILPVAVNDEKNLETGNVTCLYELMFEHAKSLDWDTCDVQDDLLLDSASRVLLLALLKHTGILGQMPVMSVNESRHNPKLDEIFALLFFVRTKLLAVKQDRLLKKTFQPTEEPVLAHKVSNTSVSNDGELRRDRVDWDDDSIVLNRMASYTMSGGMSPRVRNLFEVDETRREGGFTNISPYSSLPDNLTNQNDNLPSEFNSESVDVEPDDQFNYVSRSHGNRAPAGLRYIGRNSRGRFRDSGSSRTISSVARSYPLRSPNLPPVAHHGSYGVIDLTRDTDTEDDTYLPLHDPPSPPTPMEASSAFVVTSRSIGQNPVNGERESFPRNTKIQSTTDIQQPGAETVEQTYEELCQSIIKKSMLLICAVKSSVSLKFVVKSTTSDGCETEEDRDSVLSEDILLFDCDDEDSLPSAKSSETFKTPHNWNSLGSRGVFQKKGILLVRRLGRNIIRFVAHSIISSKLEWFADSLSSDGWNSEPDIVLKALKRQEERAVMRLEAIEKIFELVSNSQTGISEVGQVDADFLSSVVEFLLAGCFQLGIVPALNAATQSEQFLTGFDPQLQLSHYLDSIQAAPHTVKQNVTRIVHKVMQWIIANLQGQIAIAEENVLNMHSSRNQSDDVKLLNLFALSGRFSASDVRVMVNAGLLPVLEKFCQLGGEVSCCLSKINAEVWSSLPYPHYVTVASVRLLHMIAVSCAINVHKLEESIVEKVMDVLYSQLLSLLTTLYGSHISCDGDVSPTPVGTPDTPVVSLSPVTDSQKSVCSSSYSSLKMEASLTPSDRQDMENRLGDLFVFLRRLISRDPMGKFLCRPHWIRVILSFLSLKACSDAETFLSMNTEERLESGMSTTSQPAENSTSDGAGVTREADFNNLSPLGVQLCRRVTLTPGMRPRLLSVQLLESILSVIPSDSDDLKHQVIKDLLQQLQDCMWTVPLFDRAKRNILNREEICRVIYGESLLAERTDVVKVTFDSEKSLCCFIEGGQTLVHGRGGRGYGVSNIGFTAGCHQWKFLIVKENRGNEGTCVGVAKWPIKDQSHRTSEDMWLYRAYSGNLYHKGELNHALPSYTQGDYITVVLDVDNKTLSFGKNGEEPTLAFQDVDASELFPCVLFYSTNPGEKVKITDYEPKRPLKTLVAGEPHCAPTAVLLSESHVSLIRKLHATDGWTKIINEILMERLYNGKELLNDTSGESTPTPSETSETVESLSHPTVVTDMTTRKKVIPQCKEDIDKLCKETWPVLAVIGGIDRGLKVGATCIHKPSGKKAIILGTLKTGLTTVKVQWDDADSTVSDALVSSLEPCPPRSFDAAKFTCLTAEVLLFLTKLSGITEEFEFPKEDPENPFQGLIQARSVDITDGADTFEEEEMTTSLKCIDGEATQSCLWENASRSSASTTKTHSAGNVQIPVSSSSSTAVEALSSQMVSDIIHEVTRKGSLDNLKPGEDAQIPSADPKAALNKRKLELDLESSFVKMAFIQCGALKALGTILSCSNFAEFILVPKKKKGSVRPSTSDVCEKEGEKSDNEDDVNNYICPKCGKQGPQNKEGECGYCSDSSSLQNALAETFRYLVNESVKPCKMLKLVPLSELERVQSVIHHLHTKQLVDTGPGSCAYPSNSYFDVEESNAESSPVARRRKPQQTACDAEQSNRLSTSRTPRSYLPITLASIAGRLYPSTRRADRIVDRQRQLSDFGPPSLTPEEDQERLRMESVFADDSLSSDITISRSGVRTSRSPPSIRRRRRAGSPSPPPSADARNAIFPNSTGRLPSPLLEMGFTPRHIRSAMQALGLTGELSVAAVSQLATWMLENPSIDSDERRESDPQVPPWSLGHGALNLETHCAERSERRLTRLREGLNNNSSPCSASTFGPLEANSERLTPSVFDDGIRWTMERERGRARLRQIQFNEIRSHTHPTENDEDSRSRLQRSEALMRIVRSSQEASVNIFRIPLVNVTTQFGNRGLCCFCSTLEHNIVQHFLSRHQGCGVQYQDDYCGEVRDSHYMLCEHCYDQNGGRGNLSNPQSSANASNETSLALPALTMSANTDSSSEMSSIEEDQVTESIIRASSSSYNRDCNYSLDHYSSLLPYLGLRERKPYPHHVVLDEFDHLGSKMVDKVTGLKLGALSSSGASSRIIGEHSMTLEDPKKRILALKNSTEAMKVIIARNMVMQALTLLSISDWSCDLAAALQKVGLSDVQKLVKLMCLTAAGRVHAQPDGNDEENRYYHPGSNRLGPGRFLSMPYDIRTCTKLQHIGKAVEVLTATDSRAAKLVLEMCTRELISASVGFIKVNSNIDNIHQPNFVVTMSLVNLLCSHPSIALLDKDVTRSPGSPSEISLDASLYLIDSLASCVMSGRLSGAHRQWAVEQLVKCLTNRSSISRLTNPDTIVYSDIAKVFPQVPSVDVRGHENRVACLDWLPKLGHFATCGYDGTVRSWSIQNRNAVQEHILMFQTSSSMFGSELNGELISNLAWSSNGKYVAAKDHTSLITALGWPKVVTSEGIENLLVGRIDGTVSIVIIQDKTFCTEELITCQEQCGINFIDWPHEDKYFAIGFFDGYIKFATKDPNRKSVTNRAHDGSLTGMKFDMSGTILATCGGDRACRLWTEKDNYWMCNREILLDSDGVSLAWSPSSEYNACNVELTVGSNCGTTTIWSMRIRILADQELTHDEDINADAGSDILRPRLLHTLRCHSFYPVSSLAVHPSGRLLATGCAKGNGVVNLWSIERGTLVYTVTGQGGVMDMCWIGDSALAVCFTRSREVKIVFYTEENMTHTLVLATARSALLLQGLNALHLMPTFKALLTYIPMMMSEQYEYEKAKVESGEQLVYTRYLQNLAALALNLGLDKVLNFLPVISRNVALDKPRVTNWQWLQNLGMTIRTAEALVCRSKLPLDFVEKFRIDEEGAFSNDKNDTVDWTLDMDSQVILWAAQQPHDWQFGGKCDVYMWGSGRHGQLGDASRHTNVPRNAQTFAGSQQIVCGQNCTFLIQANGTVQSIGEGSYGRLGHGNSDDMQTQTVISALQGYVIVGLATSCGSDGHSLALAEGGEVFSWGDGDYGKLGHGTSDRQRRPKQIEALRNETVVQVACGFKHSAVITAEGALFVFGSSEYGRLGLGNVANKKTPERVMALSSHRIGFVACGLAHTICVSADGNTVWAFGDGENGKLGIGSTGVAQLPQVVETLQDAGITKVCCGTQFTVFLTKNGRVFTCGLDRFIGQSHSRLCSRPVQVMALSDKLVVDISVGAEHTLCVTSDGDVYGWGSNSEGQLGLGHTMTVREPEKIEGLSGKEIQQVSAGRGHSAAWTAPRIRRGVNLNSGVDLLLGTPLSVPPQYPHLQGIAIPSLRSRLKVLYNFSDLLFGTWNFLPLLSSVGILPNLKNEPFYAPSCPKLRPLLTPRVYTLPFVRTLCRTMIQSRTYGPQITVRRLSNRGKKKKPIFTQISKQVVQLPQQELRLPARAWKVKLVGEGADDAGGVFDDTITEMCIELTKGAVPYLIPTPNSTNDVGYNRDRFLLNPELTSEEDLLAFKFIGILFGVSIRTKKPVAIPLAPLIWKILVGEEVIADDLEEVDVMYIKGLQSIRDNVASQFNEENFHEVIPLECYEGTSSTGKLVPIVPGGRSIPLTFHNRFDYIEKAVHFRLHEMDLQVAAVREGMAGITPVPLLALMTGSHLEQLVCGLPNISVNLLKQVVRYREMDESHDLVKWLWSILESFSNAERVLFMRFVSGRSRLPANLADFSQRFQVMKVDRPLNGLPTAQTCFFQLRLPPYSSKAVMTERLRYAITHCSCIDMDNYMLARNGGIELDDEDDEYFPVT</sequence>
<evidence type="ECO:0000259" key="14">
    <source>
        <dbReference type="PROSITE" id="PS50188"/>
    </source>
</evidence>
<dbReference type="CDD" id="cd12881">
    <property type="entry name" value="SPRY_HERC1"/>
    <property type="match status" value="1"/>
</dbReference>
<feature type="repeat" description="RCC1" evidence="12">
    <location>
        <begin position="4257"/>
        <end position="4308"/>
    </location>
</feature>
<feature type="region of interest" description="Disordered" evidence="13">
    <location>
        <begin position="2941"/>
        <end position="2987"/>
    </location>
</feature>
<feature type="repeat" description="RCC1" evidence="12">
    <location>
        <begin position="4464"/>
        <end position="4515"/>
    </location>
</feature>
<accession>A0A8J2NU26</accession>
<feature type="repeat" description="RCC1" evidence="12">
    <location>
        <begin position="400"/>
        <end position="449"/>
    </location>
</feature>
<dbReference type="Proteomes" id="UP000708208">
    <property type="component" value="Unassembled WGS sequence"/>
</dbReference>
<name>A0A8J2NU26_9HEXA</name>
<dbReference type="Pfam" id="PF00400">
    <property type="entry name" value="WD40"/>
    <property type="match status" value="3"/>
</dbReference>
<dbReference type="FunFam" id="3.30.2410.10:FF:000006">
    <property type="entry name" value="probable E3 ubiquitin-protein ligase HERC1 isoform X2"/>
    <property type="match status" value="1"/>
</dbReference>
<comment type="subcellular location">
    <subcellularLocation>
        <location evidence="2">Cytoplasm</location>
    </subcellularLocation>
</comment>
<dbReference type="InterPro" id="IPR035768">
    <property type="entry name" value="SPRY_HERC1"/>
</dbReference>
<feature type="repeat" description="RCC1" evidence="12">
    <location>
        <begin position="4414"/>
        <end position="4463"/>
    </location>
</feature>
<evidence type="ECO:0000256" key="12">
    <source>
        <dbReference type="PROSITE-ProRule" id="PRU00235"/>
    </source>
</evidence>
<evidence type="ECO:0000259" key="15">
    <source>
        <dbReference type="PROSITE" id="PS50237"/>
    </source>
</evidence>
<comment type="caution">
    <text evidence="16">The sequence shown here is derived from an EMBL/GenBank/DDBJ whole genome shotgun (WGS) entry which is preliminary data.</text>
</comment>
<gene>
    <name evidence="16" type="ORF">AFUS01_LOCUS3811</name>
</gene>
<organism evidence="16 17">
    <name type="scientific">Allacma fusca</name>
    <dbReference type="NCBI Taxonomy" id="39272"/>
    <lineage>
        <taxon>Eukaryota</taxon>
        <taxon>Metazoa</taxon>
        <taxon>Ecdysozoa</taxon>
        <taxon>Arthropoda</taxon>
        <taxon>Hexapoda</taxon>
        <taxon>Collembola</taxon>
        <taxon>Symphypleona</taxon>
        <taxon>Sminthuridae</taxon>
        <taxon>Allacma</taxon>
    </lineage>
</organism>
<dbReference type="PROSITE" id="PS50294">
    <property type="entry name" value="WD_REPEATS_REGION"/>
    <property type="match status" value="1"/>
</dbReference>
<dbReference type="CDD" id="cd00078">
    <property type="entry name" value="HECTc"/>
    <property type="match status" value="1"/>
</dbReference>
<feature type="region of interest" description="Disordered" evidence="13">
    <location>
        <begin position="2843"/>
        <end position="2876"/>
    </location>
</feature>
<dbReference type="InterPro" id="IPR001870">
    <property type="entry name" value="B30.2/SPRY"/>
</dbReference>
<dbReference type="InterPro" id="IPR058923">
    <property type="entry name" value="RCC1-like_dom"/>
</dbReference>
<feature type="non-terminal residue" evidence="16">
    <location>
        <position position="1"/>
    </location>
</feature>
<evidence type="ECO:0000256" key="4">
    <source>
        <dbReference type="ARBA" id="ARBA00012485"/>
    </source>
</evidence>
<dbReference type="Pfam" id="PF00415">
    <property type="entry name" value="RCC1"/>
    <property type="match status" value="1"/>
</dbReference>
<evidence type="ECO:0000256" key="2">
    <source>
        <dbReference type="ARBA" id="ARBA00004496"/>
    </source>
</evidence>
<dbReference type="InterPro" id="IPR000408">
    <property type="entry name" value="Reg_chr_condens"/>
</dbReference>
<evidence type="ECO:0000256" key="8">
    <source>
        <dbReference type="ARBA" id="ARBA00022737"/>
    </source>
</evidence>
<feature type="region of interest" description="Disordered" evidence="13">
    <location>
        <begin position="2068"/>
        <end position="2089"/>
    </location>
</feature>
<dbReference type="Pfam" id="PF13540">
    <property type="entry name" value="RCC1_2"/>
    <property type="match status" value="1"/>
</dbReference>
<dbReference type="PROSITE" id="PS50237">
    <property type="entry name" value="HECT"/>
    <property type="match status" value="1"/>
</dbReference>
<feature type="repeat" description="RCC1" evidence="12">
    <location>
        <begin position="712"/>
        <end position="764"/>
    </location>
</feature>
<keyword evidence="5" id="KW-0963">Cytoplasm</keyword>
<feature type="repeat" description="RCC1" evidence="12">
    <location>
        <begin position="661"/>
        <end position="711"/>
    </location>
</feature>
<feature type="compositionally biased region" description="Polar residues" evidence="13">
    <location>
        <begin position="377"/>
        <end position="390"/>
    </location>
</feature>
<feature type="active site" description="Glycyl thioester intermediate" evidence="10">
    <location>
        <position position="4966"/>
    </location>
</feature>
<feature type="region of interest" description="Disordered" evidence="13">
    <location>
        <begin position="2409"/>
        <end position="2431"/>
    </location>
</feature>
<feature type="repeat" description="RCC1" evidence="12">
    <location>
        <begin position="558"/>
        <end position="607"/>
    </location>
</feature>
<evidence type="ECO:0000256" key="3">
    <source>
        <dbReference type="ARBA" id="ARBA00004906"/>
    </source>
</evidence>
<evidence type="ECO:0000256" key="10">
    <source>
        <dbReference type="PROSITE-ProRule" id="PRU00104"/>
    </source>
</evidence>
<dbReference type="EC" id="2.3.2.26" evidence="4"/>
<feature type="repeat" description="RCC1" evidence="12">
    <location>
        <begin position="4362"/>
        <end position="4413"/>
    </location>
</feature>
<dbReference type="SMART" id="SM00119">
    <property type="entry name" value="HECTc"/>
    <property type="match status" value="1"/>
</dbReference>
<dbReference type="OrthoDB" id="239701at2759"/>
<dbReference type="EMBL" id="CAJVCH010023126">
    <property type="protein sequence ID" value="CAG7693963.1"/>
    <property type="molecule type" value="Genomic_DNA"/>
</dbReference>
<evidence type="ECO:0000256" key="5">
    <source>
        <dbReference type="ARBA" id="ARBA00022490"/>
    </source>
</evidence>
<dbReference type="SMART" id="SM00449">
    <property type="entry name" value="SPRY"/>
    <property type="match status" value="1"/>
</dbReference>
<dbReference type="PROSITE" id="PS50012">
    <property type="entry name" value="RCC1_3"/>
    <property type="match status" value="13"/>
</dbReference>
<keyword evidence="11" id="KW-0853">WD repeat</keyword>
<keyword evidence="6" id="KW-0597">Phosphoprotein</keyword>
<evidence type="ECO:0000256" key="6">
    <source>
        <dbReference type="ARBA" id="ARBA00022553"/>
    </source>
</evidence>
<feature type="region of interest" description="Disordered" evidence="13">
    <location>
        <begin position="373"/>
        <end position="392"/>
    </location>
</feature>
<dbReference type="PANTHER" id="PTHR22872:SF6">
    <property type="entry name" value="E3 UBIQUITIN-PROTEIN LIGASE HERC1-RELATED"/>
    <property type="match status" value="1"/>
</dbReference>
<feature type="domain" description="B30.2/SPRY" evidence="14">
    <location>
        <begin position="2171"/>
        <end position="2354"/>
    </location>
</feature>
<feature type="compositionally biased region" description="Polar residues" evidence="13">
    <location>
        <begin position="2072"/>
        <end position="2086"/>
    </location>
</feature>
<keyword evidence="9 10" id="KW-0833">Ubl conjugation pathway</keyword>
<keyword evidence="17" id="KW-1185">Reference proteome</keyword>
<keyword evidence="8" id="KW-0677">Repeat</keyword>
<dbReference type="InterPro" id="IPR003877">
    <property type="entry name" value="SPRY_dom"/>
</dbReference>
<dbReference type="PROSITE" id="PS50188">
    <property type="entry name" value="B302_SPRY"/>
    <property type="match status" value="1"/>
</dbReference>
<dbReference type="InterPro" id="IPR051625">
    <property type="entry name" value="Signaling_Regulatory_Domain"/>
</dbReference>
<feature type="compositionally biased region" description="Polar residues" evidence="13">
    <location>
        <begin position="2858"/>
        <end position="2876"/>
    </location>
</feature>
<feature type="region of interest" description="Disordered" evidence="13">
    <location>
        <begin position="2903"/>
        <end position="2923"/>
    </location>
</feature>
<dbReference type="GO" id="GO:0061630">
    <property type="term" value="F:ubiquitin protein ligase activity"/>
    <property type="evidence" value="ECO:0007669"/>
    <property type="project" value="UniProtKB-EC"/>
</dbReference>
<dbReference type="Pfam" id="PF00632">
    <property type="entry name" value="HECT"/>
    <property type="match status" value="1"/>
</dbReference>
<dbReference type="SMART" id="SM00320">
    <property type="entry name" value="WD40"/>
    <property type="match status" value="5"/>
</dbReference>
<dbReference type="PROSITE" id="PS00626">
    <property type="entry name" value="RCC1_2"/>
    <property type="match status" value="2"/>
</dbReference>
<feature type="repeat" description="RCC1" evidence="12">
    <location>
        <begin position="450"/>
        <end position="504"/>
    </location>
</feature>
<comment type="catalytic activity">
    <reaction evidence="1">
        <text>S-ubiquitinyl-[E2 ubiquitin-conjugating enzyme]-L-cysteine + [acceptor protein]-L-lysine = [E2 ubiquitin-conjugating enzyme]-L-cysteine + N(6)-ubiquitinyl-[acceptor protein]-L-lysine.</text>
        <dbReference type="EC" id="2.3.2.26"/>
    </reaction>
</comment>
<dbReference type="GO" id="GO:0005737">
    <property type="term" value="C:cytoplasm"/>
    <property type="evidence" value="ECO:0007669"/>
    <property type="project" value="UniProtKB-SubCell"/>
</dbReference>
<feature type="compositionally biased region" description="Low complexity" evidence="13">
    <location>
        <begin position="2412"/>
        <end position="2429"/>
    </location>
</feature>
<evidence type="ECO:0000256" key="11">
    <source>
        <dbReference type="PROSITE-ProRule" id="PRU00221"/>
    </source>
</evidence>
<feature type="repeat" description="RCC1" evidence="12">
    <location>
        <begin position="4153"/>
        <end position="4201"/>
    </location>
</feature>
<feature type="repeat" description="WD" evidence="11">
    <location>
        <begin position="3618"/>
        <end position="3659"/>
    </location>
</feature>